<feature type="region of interest" description="Disordered" evidence="1">
    <location>
        <begin position="105"/>
        <end position="159"/>
    </location>
</feature>
<feature type="region of interest" description="Disordered" evidence="1">
    <location>
        <begin position="177"/>
        <end position="233"/>
    </location>
</feature>
<evidence type="ECO:0000313" key="3">
    <source>
        <dbReference type="Proteomes" id="UP000000763"/>
    </source>
</evidence>
<sequence length="360" mass="37883">MRAAAPPPPAARLPAATGLLPVAASPFAVAPLPPAAGRLMKDGIERRRRKERGGEEEGDEGRKRGEGRRKRIGSEKRKRGDVPILYRVRALPYLYPDRARARACRHGGPRGGAAGGAAASGGLRGGAEAAGGAAASGGLRGRRRGGAAARGGAAVAGRRGEEAAAAGRRLYLLPPSSFSPPLSSSHPAAGVGRQVSSRRQRPARQHTGWQAPAVASGGHGGRQRAGDSMPRENICGDGPGVGLVVRRCPWWSYIMRDTKARVDARERSNKVVIYFESSSICVSPGFCDLTGNSPAVRPAASGGQTGGARAVRPAATSVGSRRSWRFDRSIYIGQIDVYQAVRPAHPLRSDHDPSNSRRWM</sequence>
<protein>
    <submittedName>
        <fullName evidence="2">Uncharacterized protein</fullName>
    </submittedName>
</protein>
<dbReference type="Proteomes" id="UP000000763">
    <property type="component" value="Chromosome 3"/>
</dbReference>
<dbReference type="EMBL" id="AC087220">
    <property type="protein sequence ID" value="AAO62337.1"/>
    <property type="molecule type" value="Genomic_DNA"/>
</dbReference>
<gene>
    <name evidence="2" type="primary">OSJNBb0097F01.16</name>
</gene>
<dbReference type="AlphaFoldDB" id="Q84TS0"/>
<feature type="region of interest" description="Disordered" evidence="1">
    <location>
        <begin position="30"/>
        <end position="79"/>
    </location>
</feature>
<accession>Q84TS0</accession>
<feature type="compositionally biased region" description="Gly residues" evidence="1">
    <location>
        <begin position="109"/>
        <end position="139"/>
    </location>
</feature>
<feature type="compositionally biased region" description="Basic and acidic residues" evidence="1">
    <location>
        <begin position="52"/>
        <end position="64"/>
    </location>
</feature>
<reference evidence="3" key="2">
    <citation type="journal article" date="2008" name="Nucleic Acids Res.">
        <title>The rice annotation project database (RAP-DB): 2008 update.</title>
        <authorList>
            <consortium name="The rice annotation project (RAP)"/>
        </authorList>
    </citation>
    <scope>GENOME REANNOTATION</scope>
    <source>
        <strain evidence="3">cv. Nipponbare</strain>
    </source>
</reference>
<name>Q84TS0_ORYSJ</name>
<proteinExistence type="predicted"/>
<organism evidence="2 3">
    <name type="scientific">Oryza sativa subsp. japonica</name>
    <name type="common">Rice</name>
    <dbReference type="NCBI Taxonomy" id="39947"/>
    <lineage>
        <taxon>Eukaryota</taxon>
        <taxon>Viridiplantae</taxon>
        <taxon>Streptophyta</taxon>
        <taxon>Embryophyta</taxon>
        <taxon>Tracheophyta</taxon>
        <taxon>Spermatophyta</taxon>
        <taxon>Magnoliopsida</taxon>
        <taxon>Liliopsida</taxon>
        <taxon>Poales</taxon>
        <taxon>Poaceae</taxon>
        <taxon>BOP clade</taxon>
        <taxon>Oryzoideae</taxon>
        <taxon>Oryzeae</taxon>
        <taxon>Oryzinae</taxon>
        <taxon>Oryza</taxon>
        <taxon>Oryza sativa</taxon>
    </lineage>
</organism>
<evidence type="ECO:0000256" key="1">
    <source>
        <dbReference type="SAM" id="MobiDB-lite"/>
    </source>
</evidence>
<evidence type="ECO:0000313" key="2">
    <source>
        <dbReference type="EMBL" id="AAO62337.1"/>
    </source>
</evidence>
<feature type="compositionally biased region" description="Low complexity" evidence="1">
    <location>
        <begin position="146"/>
        <end position="159"/>
    </location>
</feature>
<reference evidence="3" key="1">
    <citation type="journal article" date="2005" name="Nature">
        <title>The map-based sequence of the rice genome.</title>
        <authorList>
            <consortium name="International rice genome sequencing project (IRGSP)"/>
            <person name="Matsumoto T."/>
            <person name="Wu J."/>
            <person name="Kanamori H."/>
            <person name="Katayose Y."/>
            <person name="Fujisawa M."/>
            <person name="Namiki N."/>
            <person name="Mizuno H."/>
            <person name="Yamamoto K."/>
            <person name="Antonio B.A."/>
            <person name="Baba T."/>
            <person name="Sakata K."/>
            <person name="Nagamura Y."/>
            <person name="Aoki H."/>
            <person name="Arikawa K."/>
            <person name="Arita K."/>
            <person name="Bito T."/>
            <person name="Chiden Y."/>
            <person name="Fujitsuka N."/>
            <person name="Fukunaka R."/>
            <person name="Hamada M."/>
            <person name="Harada C."/>
            <person name="Hayashi A."/>
            <person name="Hijishita S."/>
            <person name="Honda M."/>
            <person name="Hosokawa S."/>
            <person name="Ichikawa Y."/>
            <person name="Idonuma A."/>
            <person name="Iijima M."/>
            <person name="Ikeda M."/>
            <person name="Ikeno M."/>
            <person name="Ito K."/>
            <person name="Ito S."/>
            <person name="Ito T."/>
            <person name="Ito Y."/>
            <person name="Ito Y."/>
            <person name="Iwabuchi A."/>
            <person name="Kamiya K."/>
            <person name="Karasawa W."/>
            <person name="Kurita K."/>
            <person name="Katagiri S."/>
            <person name="Kikuta A."/>
            <person name="Kobayashi H."/>
            <person name="Kobayashi N."/>
            <person name="Machita K."/>
            <person name="Maehara T."/>
            <person name="Masukawa M."/>
            <person name="Mizubayashi T."/>
            <person name="Mukai Y."/>
            <person name="Nagasaki H."/>
            <person name="Nagata Y."/>
            <person name="Naito S."/>
            <person name="Nakashima M."/>
            <person name="Nakama Y."/>
            <person name="Nakamichi Y."/>
            <person name="Nakamura M."/>
            <person name="Meguro A."/>
            <person name="Negishi M."/>
            <person name="Ohta I."/>
            <person name="Ohta T."/>
            <person name="Okamoto M."/>
            <person name="Ono N."/>
            <person name="Saji S."/>
            <person name="Sakaguchi M."/>
            <person name="Sakai K."/>
            <person name="Shibata M."/>
            <person name="Shimokawa T."/>
            <person name="Song J."/>
            <person name="Takazaki Y."/>
            <person name="Terasawa K."/>
            <person name="Tsugane M."/>
            <person name="Tsuji K."/>
            <person name="Ueda S."/>
            <person name="Waki K."/>
            <person name="Yamagata H."/>
            <person name="Yamamoto M."/>
            <person name="Yamamoto S."/>
            <person name="Yamane H."/>
            <person name="Yoshiki S."/>
            <person name="Yoshihara R."/>
            <person name="Yukawa K."/>
            <person name="Zhong H."/>
            <person name="Yano M."/>
            <person name="Yuan Q."/>
            <person name="Ouyang S."/>
            <person name="Liu J."/>
            <person name="Jones K.M."/>
            <person name="Gansberger K."/>
            <person name="Moffat K."/>
            <person name="Hill J."/>
            <person name="Bera J."/>
            <person name="Fadrosh D."/>
            <person name="Jin S."/>
            <person name="Johri S."/>
            <person name="Kim M."/>
            <person name="Overton L."/>
            <person name="Reardon M."/>
            <person name="Tsitrin T."/>
            <person name="Vuong H."/>
            <person name="Weaver B."/>
            <person name="Ciecko A."/>
            <person name="Tallon L."/>
            <person name="Jackson J."/>
            <person name="Pai G."/>
            <person name="Aken S.V."/>
            <person name="Utterback T."/>
            <person name="Reidmuller S."/>
            <person name="Feldblyum T."/>
            <person name="Hsiao J."/>
            <person name="Zismann V."/>
            <person name="Iobst S."/>
            <person name="de Vazeille A.R."/>
            <person name="Buell C.R."/>
            <person name="Ying K."/>
            <person name="Li Y."/>
            <person name="Lu T."/>
            <person name="Huang Y."/>
            <person name="Zhao Q."/>
            <person name="Feng Q."/>
            <person name="Zhang L."/>
            <person name="Zhu J."/>
            <person name="Weng Q."/>
            <person name="Mu J."/>
            <person name="Lu Y."/>
            <person name="Fan D."/>
            <person name="Liu Y."/>
            <person name="Guan J."/>
            <person name="Zhang Y."/>
            <person name="Yu S."/>
            <person name="Liu X."/>
            <person name="Zhang Y."/>
            <person name="Hong G."/>
            <person name="Han B."/>
            <person name="Choisne N."/>
            <person name="Demange N."/>
            <person name="Orjeda G."/>
            <person name="Samain S."/>
            <person name="Cattolico L."/>
            <person name="Pelletier E."/>
            <person name="Couloux A."/>
            <person name="Segurens B."/>
            <person name="Wincker P."/>
            <person name="D'Hont A."/>
            <person name="Scarpelli C."/>
            <person name="Weissenbach J."/>
            <person name="Salanoubat M."/>
            <person name="Quetier F."/>
            <person name="Yu Y."/>
            <person name="Kim H.R."/>
            <person name="Rambo T."/>
            <person name="Currie J."/>
            <person name="Collura K."/>
            <person name="Luo M."/>
            <person name="Yang T."/>
            <person name="Ammiraju J.S.S."/>
            <person name="Engler F."/>
            <person name="Soderlund C."/>
            <person name="Wing R.A."/>
            <person name="Palmer L.E."/>
            <person name="de la Bastide M."/>
            <person name="Spiegel L."/>
            <person name="Nascimento L."/>
            <person name="Zutavern T."/>
            <person name="O'Shaughnessy A."/>
            <person name="Dike S."/>
            <person name="Dedhia N."/>
            <person name="Preston R."/>
            <person name="Balija V."/>
            <person name="McCombie W.R."/>
            <person name="Chow T."/>
            <person name="Chen H."/>
            <person name="Chung M."/>
            <person name="Chen C."/>
            <person name="Shaw J."/>
            <person name="Wu H."/>
            <person name="Hsiao K."/>
            <person name="Chao Y."/>
            <person name="Chu M."/>
            <person name="Cheng C."/>
            <person name="Hour A."/>
            <person name="Lee P."/>
            <person name="Lin S."/>
            <person name="Lin Y."/>
            <person name="Liou J."/>
            <person name="Liu S."/>
            <person name="Hsing Y."/>
            <person name="Raghuvanshi S."/>
            <person name="Mohanty A."/>
            <person name="Bharti A.K."/>
            <person name="Gaur A."/>
            <person name="Gupta V."/>
            <person name="Kumar D."/>
            <person name="Ravi V."/>
            <person name="Vij S."/>
            <person name="Kapur A."/>
            <person name="Khurana P."/>
            <person name="Khurana P."/>
            <person name="Khurana J.P."/>
            <person name="Tyagi A.K."/>
            <person name="Gaikwad K."/>
            <person name="Singh A."/>
            <person name="Dalal V."/>
            <person name="Srivastava S."/>
            <person name="Dixit A."/>
            <person name="Pal A.K."/>
            <person name="Ghazi I.A."/>
            <person name="Yadav M."/>
            <person name="Pandit A."/>
            <person name="Bhargava A."/>
            <person name="Sureshbabu K."/>
            <person name="Batra K."/>
            <person name="Sharma T.R."/>
            <person name="Mohapatra T."/>
            <person name="Singh N.K."/>
            <person name="Messing J."/>
            <person name="Nelson A.B."/>
            <person name="Fuks G."/>
            <person name="Kavchok S."/>
            <person name="Keizer G."/>
            <person name="Linton E."/>
            <person name="Llaca V."/>
            <person name="Song R."/>
            <person name="Tanyolac B."/>
            <person name="Young S."/>
            <person name="Ho-Il K."/>
            <person name="Hahn J.H."/>
            <person name="Sangsakoo G."/>
            <person name="Vanavichit A."/>
            <person name="de Mattos Luiz.A.T."/>
            <person name="Zimmer P.D."/>
            <person name="Malone G."/>
            <person name="Dellagostin O."/>
            <person name="de Oliveira A.C."/>
            <person name="Bevan M."/>
            <person name="Bancroft I."/>
            <person name="Minx P."/>
            <person name="Cordum H."/>
            <person name="Wilson R."/>
            <person name="Cheng Z."/>
            <person name="Jin W."/>
            <person name="Jiang J."/>
            <person name="Leong S.A."/>
            <person name="Iwama H."/>
            <person name="Gojobori T."/>
            <person name="Itoh T."/>
            <person name="Niimura Y."/>
            <person name="Fujii Y."/>
            <person name="Habara T."/>
            <person name="Sakai H."/>
            <person name="Sato Y."/>
            <person name="Wilson G."/>
            <person name="Kumar K."/>
            <person name="McCouch S."/>
            <person name="Juretic N."/>
            <person name="Hoen D."/>
            <person name="Wright S."/>
            <person name="Bruskiewich R."/>
            <person name="Bureau T."/>
            <person name="Miyao A."/>
            <person name="Hirochika H."/>
            <person name="Nishikawa T."/>
            <person name="Kadowaki K."/>
            <person name="Sugiura M."/>
            <person name="Burr B."/>
            <person name="Sasaki T."/>
        </authorList>
    </citation>
    <scope>NUCLEOTIDE SEQUENCE [LARGE SCALE GENOMIC DNA]</scope>
    <source>
        <strain evidence="3">cv. Nipponbare</strain>
    </source>
</reference>